<dbReference type="PANTHER" id="PTHR10943">
    <property type="entry name" value="26S PROTEASOME NON-ATPASE REGULATORY SUBUNIT"/>
    <property type="match status" value="1"/>
</dbReference>
<evidence type="ECO:0000313" key="11">
    <source>
        <dbReference type="Proteomes" id="UP001159042"/>
    </source>
</evidence>
<dbReference type="InterPro" id="IPR016024">
    <property type="entry name" value="ARM-type_fold"/>
</dbReference>
<dbReference type="EMBL" id="JANEYG010000047">
    <property type="protein sequence ID" value="KAJ8916005.1"/>
    <property type="molecule type" value="Genomic_DNA"/>
</dbReference>
<evidence type="ECO:0000313" key="10">
    <source>
        <dbReference type="EMBL" id="KAJ8916005.1"/>
    </source>
</evidence>
<dbReference type="InterPro" id="IPR011989">
    <property type="entry name" value="ARM-like"/>
</dbReference>
<dbReference type="SUPFAM" id="SSF48371">
    <property type="entry name" value="ARM repeat"/>
    <property type="match status" value="1"/>
</dbReference>
<dbReference type="Proteomes" id="UP001159042">
    <property type="component" value="Unassembled WGS sequence"/>
</dbReference>
<dbReference type="AlphaFoldDB" id="A0AAV8VPF1"/>
<dbReference type="GO" id="GO:0042176">
    <property type="term" value="P:regulation of protein catabolic process"/>
    <property type="evidence" value="ECO:0007669"/>
    <property type="project" value="InterPro"/>
</dbReference>
<evidence type="ECO:0000256" key="7">
    <source>
        <dbReference type="PIRNR" id="PIRNR015965"/>
    </source>
</evidence>
<comment type="function">
    <text evidence="7">Component of the 26S proteasome, a multiprotein complex involved in the ATP-dependent degradation of ubiquitinated proteins. This complex plays a key role in the maintenance of protein homeostasis by removing misfolded or damaged proteins, which could impair cellular functions, and by removing proteins whose functions are no longer required. Therefore, the proteasome participates in numerous cellular processes, including cell cycle progression, apoptosis, or DNA damage repair.</text>
</comment>
<dbReference type="InterPro" id="IPR040892">
    <property type="entry name" value="RPN1_N"/>
</dbReference>
<comment type="function">
    <text evidence="1">Binds to the intracellular domain of tumor necrosis factor type 1 receptor. The binding domain of TRAP1 and TRAP2 resides outside the death domain of TNFR1.</text>
</comment>
<dbReference type="Pfam" id="PF17781">
    <property type="entry name" value="RPN1_RPN2_N"/>
    <property type="match status" value="2"/>
</dbReference>
<evidence type="ECO:0000256" key="6">
    <source>
        <dbReference type="ARBA" id="ARBA00046857"/>
    </source>
</evidence>
<dbReference type="PIRSF" id="PIRSF015965">
    <property type="entry name" value="26S_Psome_Rpn1"/>
    <property type="match status" value="1"/>
</dbReference>
<dbReference type="InterPro" id="IPR002015">
    <property type="entry name" value="Proteasome/cyclosome_rpt"/>
</dbReference>
<dbReference type="Pfam" id="PF01851">
    <property type="entry name" value="PC_rep"/>
    <property type="match status" value="2"/>
</dbReference>
<protein>
    <recommendedName>
        <fullName evidence="3 7">26S proteasome non-ATPase regulatory subunit 2</fullName>
    </recommendedName>
</protein>
<keyword evidence="11" id="KW-1185">Reference proteome</keyword>
<evidence type="ECO:0000259" key="9">
    <source>
        <dbReference type="Pfam" id="PF18051"/>
    </source>
</evidence>
<comment type="caution">
    <text evidence="10">The sequence shown here is derived from an EMBL/GenBank/DDBJ whole genome shotgun (WGS) entry which is preliminary data.</text>
</comment>
<feature type="domain" description="26S proteasome non-ATPase regulatory subunit RPN1 C-terminal" evidence="9">
    <location>
        <begin position="709"/>
        <end position="759"/>
    </location>
</feature>
<feature type="domain" description="RPN1 N-terminal" evidence="8">
    <location>
        <begin position="29"/>
        <end position="127"/>
    </location>
</feature>
<evidence type="ECO:0000259" key="8">
    <source>
        <dbReference type="Pfam" id="PF17781"/>
    </source>
</evidence>
<organism evidence="10 11">
    <name type="scientific">Exocentrus adspersus</name>
    <dbReference type="NCBI Taxonomy" id="1586481"/>
    <lineage>
        <taxon>Eukaryota</taxon>
        <taxon>Metazoa</taxon>
        <taxon>Ecdysozoa</taxon>
        <taxon>Arthropoda</taxon>
        <taxon>Hexapoda</taxon>
        <taxon>Insecta</taxon>
        <taxon>Pterygota</taxon>
        <taxon>Neoptera</taxon>
        <taxon>Endopterygota</taxon>
        <taxon>Coleoptera</taxon>
        <taxon>Polyphaga</taxon>
        <taxon>Cucujiformia</taxon>
        <taxon>Chrysomeloidea</taxon>
        <taxon>Cerambycidae</taxon>
        <taxon>Lamiinae</taxon>
        <taxon>Acanthocinini</taxon>
        <taxon>Exocentrus</taxon>
    </lineage>
</organism>
<dbReference type="PANTHER" id="PTHR10943:SF1">
    <property type="entry name" value="26S PROTEASOME NON-ATPASE REGULATORY SUBUNIT 2"/>
    <property type="match status" value="1"/>
</dbReference>
<dbReference type="GO" id="GO:0005634">
    <property type="term" value="C:nucleus"/>
    <property type="evidence" value="ECO:0007669"/>
    <property type="project" value="TreeGrafter"/>
</dbReference>
<gene>
    <name evidence="10" type="ORF">NQ315_016683</name>
</gene>
<dbReference type="Gene3D" id="1.25.10.10">
    <property type="entry name" value="Leucine-rich Repeat Variant"/>
    <property type="match status" value="1"/>
</dbReference>
<name>A0AAV8VPF1_9CUCU</name>
<dbReference type="GO" id="GO:0043161">
    <property type="term" value="P:proteasome-mediated ubiquitin-dependent protein catabolic process"/>
    <property type="evidence" value="ECO:0007669"/>
    <property type="project" value="TreeGrafter"/>
</dbReference>
<comment type="subunit">
    <text evidence="6">Component of the 19S proteasome regulatory particle complex. The 26S proteasome consists of a 20S core particle (CP) and two 19S regulatory subunits (RP). The regulatory particle is made of a lid composed of 9 subunits, a base containing 6 ATPases and few additional components including PSMD2. Interacts with RPGRIP1L. Interacts with CRY1 in a KDM8-dependent manner. Interacts (via C-terminus) with phosphatase UBLCP1 (via ubiquitin-like domain); the interaction recruits UBLCP1 to the 19S regulatory particle where it dephosphorylates 19S subunit PSMC2/RPT1 which impairs PSMC2 ATPase activity and disrupts 26S proteasome assembly.</text>
</comment>
<dbReference type="GO" id="GO:0030234">
    <property type="term" value="F:enzyme regulator activity"/>
    <property type="evidence" value="ECO:0007669"/>
    <property type="project" value="UniProtKB-UniRule"/>
</dbReference>
<keyword evidence="5 7" id="KW-0647">Proteasome</keyword>
<reference evidence="10 11" key="1">
    <citation type="journal article" date="2023" name="Insect Mol. Biol.">
        <title>Genome sequencing provides insights into the evolution of gene families encoding plant cell wall-degrading enzymes in longhorned beetles.</title>
        <authorList>
            <person name="Shin N.R."/>
            <person name="Okamura Y."/>
            <person name="Kirsch R."/>
            <person name="Pauchet Y."/>
        </authorList>
    </citation>
    <scope>NUCLEOTIDE SEQUENCE [LARGE SCALE GENOMIC DNA]</scope>
    <source>
        <strain evidence="10">EAD_L_NR</strain>
    </source>
</reference>
<dbReference type="GO" id="GO:0008540">
    <property type="term" value="C:proteasome regulatory particle, base subcomplex"/>
    <property type="evidence" value="ECO:0007669"/>
    <property type="project" value="UniProtKB-UniRule"/>
</dbReference>
<feature type="domain" description="RPN1 N-terminal" evidence="8">
    <location>
        <begin position="130"/>
        <end position="203"/>
    </location>
</feature>
<evidence type="ECO:0000256" key="3">
    <source>
        <dbReference type="ARBA" id="ARBA00014928"/>
    </source>
</evidence>
<evidence type="ECO:0000256" key="4">
    <source>
        <dbReference type="ARBA" id="ARBA00022737"/>
    </source>
</evidence>
<keyword evidence="4" id="KW-0677">Repeat</keyword>
<dbReference type="InterPro" id="IPR016643">
    <property type="entry name" value="26S_Psome_Rpn1"/>
</dbReference>
<dbReference type="InterPro" id="IPR041433">
    <property type="entry name" value="RPN1_C"/>
</dbReference>
<evidence type="ECO:0000256" key="5">
    <source>
        <dbReference type="ARBA" id="ARBA00022942"/>
    </source>
</evidence>
<accession>A0AAV8VPF1</accession>
<proteinExistence type="inferred from homology"/>
<evidence type="ECO:0000256" key="1">
    <source>
        <dbReference type="ARBA" id="ARBA00004031"/>
    </source>
</evidence>
<comment type="similarity">
    <text evidence="2 7">Belongs to the proteasome subunit S2 family.</text>
</comment>
<dbReference type="Pfam" id="PF18051">
    <property type="entry name" value="RPN1_C"/>
    <property type="match status" value="1"/>
</dbReference>
<dbReference type="GO" id="GO:0034515">
    <property type="term" value="C:proteasome storage granule"/>
    <property type="evidence" value="ECO:0007669"/>
    <property type="project" value="TreeGrafter"/>
</dbReference>
<sequence>MRMATQIATVRNRVKDEESEEDKELQSELKLLVDKVTGKDVTLISAALEMLKYLIRTSTTSMTSVPKPLKYLTPYYNLLKMTHKKMSDGPTKKSLADVISLLAMGTGGGEEGKINCDCLKYCLQGRTTLYQLAFICARHLYPVNLNEGVEEYDEINNILSNTHLSSYFSILGREIIENIIHSQFQLDVMEPKCPEEVYKTWLEPVSPRISILGENMDSARQNLASSFVNGFVNAGFGCDKLLTTEGGSKWIYRNKEYGMLCATAALGLLHLWDVDGGLTPIDKYLYTTDDYIKSGALLAIGIVNCRVRNECDPALALLGDYVNTSNETLQVGALLGIGLAYAGTHREDVIDLLLPIITSSNSSEIIGVTSLVCGLISISKYDNDVSSTILNKIIELNNTDLLKSAYIRLSCLGMSLCYFGARDAIEVPTEAMNVLEEPFKTIIQTTLLMCAYAGSGDVLIIQELLHIVGEKIEIPKQTKKQEKEKKDSFTKIKAPKKTEWDYSMGQAMASLAVAVVACGEDIGCEMTHRIFGHISRYGDPSVRKVVPLTTALSSVSNPQLNVIDVLTKYSHDADDDVACNAIYGLGLIGAGTNNARLAASLRQLALFHNKNPSQLFMVRIAQGLVHMGKGTLTLSPLHTDRLLVDPIAMAGLLVPLVSLLEPQSLILNRSQYLLYMLAAAIQPRWLLTLDENLELLPLMVRVGQAVDTIGKAGTPKTIAGIHTHNTPVLLATAERAELATDQYEVLTPTLDGICVLKKNLESK</sequence>
<evidence type="ECO:0000256" key="2">
    <source>
        <dbReference type="ARBA" id="ARBA00005460"/>
    </source>
</evidence>